<dbReference type="Gene3D" id="3.40.50.1390">
    <property type="entry name" value="Resolvase, N-terminal catalytic domain"/>
    <property type="match status" value="1"/>
</dbReference>
<keyword evidence="3" id="KW-1185">Reference proteome</keyword>
<organism evidence="2 3">
    <name type="scientific">Mesorhizobium denitrificans</name>
    <dbReference type="NCBI Taxonomy" id="2294114"/>
    <lineage>
        <taxon>Bacteria</taxon>
        <taxon>Pseudomonadati</taxon>
        <taxon>Pseudomonadota</taxon>
        <taxon>Alphaproteobacteria</taxon>
        <taxon>Hyphomicrobiales</taxon>
        <taxon>Phyllobacteriaceae</taxon>
        <taxon>Mesorhizobium</taxon>
    </lineage>
</organism>
<name>A0A371X4M8_9HYPH</name>
<dbReference type="SUPFAM" id="SSF53041">
    <property type="entry name" value="Resolvase-like"/>
    <property type="match status" value="1"/>
</dbReference>
<dbReference type="GO" id="GO:0003700">
    <property type="term" value="F:DNA-binding transcription factor activity"/>
    <property type="evidence" value="ECO:0007669"/>
    <property type="project" value="InterPro"/>
</dbReference>
<dbReference type="EMBL" id="QURN01000020">
    <property type="protein sequence ID" value="RFC63984.1"/>
    <property type="molecule type" value="Genomic_DNA"/>
</dbReference>
<feature type="domain" description="HTH araC/xylS-type" evidence="1">
    <location>
        <begin position="151"/>
        <end position="194"/>
    </location>
</feature>
<evidence type="ECO:0000313" key="3">
    <source>
        <dbReference type="Proteomes" id="UP000262379"/>
    </source>
</evidence>
<dbReference type="Pfam" id="PF00239">
    <property type="entry name" value="Resolvase"/>
    <property type="match status" value="1"/>
</dbReference>
<evidence type="ECO:0000313" key="2">
    <source>
        <dbReference type="EMBL" id="RFC63984.1"/>
    </source>
</evidence>
<evidence type="ECO:0000259" key="1">
    <source>
        <dbReference type="PROSITE" id="PS01124"/>
    </source>
</evidence>
<sequence length="194" mass="21440">MNIGYIRLAKAAPSKEEQEEALHAAGLPKAGKIFVEQVATRRRTEYVDPTPQRTEMINSLAAGDTVYVASASRLGTGVVDIEETLRAINEKGAVVIDAATKEAVRWHPDASAAIAFVFRGYNGLRNELAAHMRAKRPEDKKGGAPSVPQERLEEARKLFLNLDLHINDVIRRTGLSQRTLYRHFGKRTGKNPAK</sequence>
<accession>A0A371X4M8</accession>
<comment type="caution">
    <text evidence="2">The sequence shown here is derived from an EMBL/GenBank/DDBJ whole genome shotgun (WGS) entry which is preliminary data.</text>
</comment>
<dbReference type="InterPro" id="IPR036162">
    <property type="entry name" value="Resolvase-like_N_sf"/>
</dbReference>
<dbReference type="SMART" id="SM00857">
    <property type="entry name" value="Resolvase"/>
    <property type="match status" value="1"/>
</dbReference>
<proteinExistence type="predicted"/>
<dbReference type="PROSITE" id="PS01124">
    <property type="entry name" value="HTH_ARAC_FAMILY_2"/>
    <property type="match status" value="1"/>
</dbReference>
<dbReference type="GO" id="GO:0043565">
    <property type="term" value="F:sequence-specific DNA binding"/>
    <property type="evidence" value="ECO:0007669"/>
    <property type="project" value="InterPro"/>
</dbReference>
<dbReference type="RefSeq" id="WP_116625604.1">
    <property type="nucleotide sequence ID" value="NZ_QURN01000020.1"/>
</dbReference>
<dbReference type="GO" id="GO:0000150">
    <property type="term" value="F:DNA strand exchange activity"/>
    <property type="evidence" value="ECO:0007669"/>
    <property type="project" value="InterPro"/>
</dbReference>
<reference evidence="3" key="1">
    <citation type="submission" date="2018-08" db="EMBL/GenBank/DDBJ databases">
        <authorList>
            <person name="Im W.T."/>
        </authorList>
    </citation>
    <scope>NUCLEOTIDE SEQUENCE [LARGE SCALE GENOMIC DNA]</scope>
    <source>
        <strain evidence="3">LA-28</strain>
    </source>
</reference>
<dbReference type="AlphaFoldDB" id="A0A371X4M8"/>
<dbReference type="InterPro" id="IPR006119">
    <property type="entry name" value="Resolv_N"/>
</dbReference>
<gene>
    <name evidence="2" type="ORF">DY251_19580</name>
</gene>
<protein>
    <recommendedName>
        <fullName evidence="1">HTH araC/xylS-type domain-containing protein</fullName>
    </recommendedName>
</protein>
<dbReference type="InterPro" id="IPR018060">
    <property type="entry name" value="HTH_AraC"/>
</dbReference>
<dbReference type="Proteomes" id="UP000262379">
    <property type="component" value="Unassembled WGS sequence"/>
</dbReference>